<evidence type="ECO:0000259" key="5">
    <source>
        <dbReference type="PROSITE" id="PS51719"/>
    </source>
</evidence>
<proteinExistence type="inferred from homology"/>
<keyword evidence="2 3" id="KW-0342">GTP-binding</keyword>
<feature type="domain" description="Septin-type G" evidence="5">
    <location>
        <begin position="99"/>
        <end position="387"/>
    </location>
</feature>
<reference evidence="6 7" key="1">
    <citation type="journal article" date="2015" name="BMC Genomics">
        <title>The genome of the truffle-parasite Tolypocladium ophioglossoides and the evolution of antifungal peptaibiotics.</title>
        <authorList>
            <person name="Quandt C.A."/>
            <person name="Bushley K.E."/>
            <person name="Spatafora J.W."/>
        </authorList>
    </citation>
    <scope>NUCLEOTIDE SEQUENCE [LARGE SCALE GENOMIC DNA]</scope>
    <source>
        <strain evidence="6 7">CBS 100239</strain>
    </source>
</reference>
<dbReference type="FunFam" id="3.40.50.300:FF:000328">
    <property type="entry name" value="Septin spn3"/>
    <property type="match status" value="1"/>
</dbReference>
<feature type="region of interest" description="Disordered" evidence="4">
    <location>
        <begin position="34"/>
        <end position="89"/>
    </location>
</feature>
<accession>A0A0L0N141</accession>
<feature type="region of interest" description="Disordered" evidence="4">
    <location>
        <begin position="388"/>
        <end position="413"/>
    </location>
</feature>
<name>A0A0L0N141_TOLOC</name>
<dbReference type="Gene3D" id="3.40.50.300">
    <property type="entry name" value="P-loop containing nucleotide triphosphate hydrolases"/>
    <property type="match status" value="1"/>
</dbReference>
<dbReference type="AlphaFoldDB" id="A0A0L0N141"/>
<dbReference type="GO" id="GO:0005938">
    <property type="term" value="C:cell cortex"/>
    <property type="evidence" value="ECO:0007669"/>
    <property type="project" value="UniProtKB-ARBA"/>
</dbReference>
<feature type="compositionally biased region" description="Polar residues" evidence="4">
    <location>
        <begin position="395"/>
        <end position="410"/>
    </location>
</feature>
<protein>
    <submittedName>
        <fullName evidence="6">Septin spn3</fullName>
    </submittedName>
</protein>
<feature type="compositionally biased region" description="Pro residues" evidence="4">
    <location>
        <begin position="68"/>
        <end position="82"/>
    </location>
</feature>
<dbReference type="Proteomes" id="UP000036947">
    <property type="component" value="Unassembled WGS sequence"/>
</dbReference>
<dbReference type="SUPFAM" id="SSF52540">
    <property type="entry name" value="P-loop containing nucleoside triphosphate hydrolases"/>
    <property type="match status" value="1"/>
</dbReference>
<evidence type="ECO:0000313" key="6">
    <source>
        <dbReference type="EMBL" id="KND87734.1"/>
    </source>
</evidence>
<evidence type="ECO:0000256" key="3">
    <source>
        <dbReference type="RuleBase" id="RU004560"/>
    </source>
</evidence>
<feature type="region of interest" description="Disordered" evidence="4">
    <location>
        <begin position="1"/>
        <end position="20"/>
    </location>
</feature>
<gene>
    <name evidence="6" type="ORF">TOPH_07572</name>
</gene>
<evidence type="ECO:0000256" key="4">
    <source>
        <dbReference type="SAM" id="MobiDB-lite"/>
    </source>
</evidence>
<dbReference type="PROSITE" id="PS51719">
    <property type="entry name" value="G_SEPTIN"/>
    <property type="match status" value="1"/>
</dbReference>
<dbReference type="InterPro" id="IPR027417">
    <property type="entry name" value="P-loop_NTPase"/>
</dbReference>
<feature type="region of interest" description="Disordered" evidence="4">
    <location>
        <begin position="453"/>
        <end position="476"/>
    </location>
</feature>
<evidence type="ECO:0000313" key="7">
    <source>
        <dbReference type="Proteomes" id="UP000036947"/>
    </source>
</evidence>
<dbReference type="InterPro" id="IPR030379">
    <property type="entry name" value="G_SEPTIN_dom"/>
</dbReference>
<dbReference type="InterPro" id="IPR016491">
    <property type="entry name" value="Septin"/>
</dbReference>
<evidence type="ECO:0000256" key="2">
    <source>
        <dbReference type="ARBA" id="ARBA00023134"/>
    </source>
</evidence>
<dbReference type="GO" id="GO:0005525">
    <property type="term" value="F:GTP binding"/>
    <property type="evidence" value="ECO:0007669"/>
    <property type="project" value="UniProtKB-KW"/>
</dbReference>
<sequence length="476" mass="53498">HLSPLLLPPHQSPPLASPASTNLAHRHLHISSFSTAREPLRDRTHAPARSFVSSISPPQTLHGAADSPPSPSFSPSREPPPARMSSPAKMIRRKKNVKKGIQFCLMVCGASGTGRTTFVNTLCGKDVLQHKDADDATDAHVEDGVKIRPVTPRKAPFADWVGLELELDEEGTRISLTIVDTPGFGDQIDNEASFAEIVGYLERQYDDILAEESRIKRNPRFRDNRVHSMLYFITPTGHGLRELDIELMKRLAPRVNVIPVIGRADSLTPAELAESKKLVMEDIEHYRIPVYNFPYDIEEDDEDTVEENAELRGLMPFAIVGSEDIVEIGGRKVRARQYPWGVVEVDNPRHSDFLAIRSALLHSHLADLKEITHDFLYENYRTEKLSKSVDGASGNADSSMNPEDLASQSVRLKEEQLRREEEKLREIELKVQREINEKRQELLARESQLREIEARMQREASQSTPAAVEASGEHTE</sequence>
<organism evidence="6 7">
    <name type="scientific">Tolypocladium ophioglossoides (strain CBS 100239)</name>
    <name type="common">Snaketongue truffleclub</name>
    <name type="synonym">Elaphocordyceps ophioglossoides</name>
    <dbReference type="NCBI Taxonomy" id="1163406"/>
    <lineage>
        <taxon>Eukaryota</taxon>
        <taxon>Fungi</taxon>
        <taxon>Dikarya</taxon>
        <taxon>Ascomycota</taxon>
        <taxon>Pezizomycotina</taxon>
        <taxon>Sordariomycetes</taxon>
        <taxon>Hypocreomycetidae</taxon>
        <taxon>Hypocreales</taxon>
        <taxon>Ophiocordycipitaceae</taxon>
        <taxon>Tolypocladium</taxon>
    </lineage>
</organism>
<feature type="non-terminal residue" evidence="6">
    <location>
        <position position="1"/>
    </location>
</feature>
<comment type="similarity">
    <text evidence="3">Belongs to the TRAFAC class TrmE-Era-EngA-EngB-Septin-like GTPase superfamily. Septin GTPase family.</text>
</comment>
<dbReference type="EMBL" id="LFRF01000032">
    <property type="protein sequence ID" value="KND87734.1"/>
    <property type="molecule type" value="Genomic_DNA"/>
</dbReference>
<dbReference type="Pfam" id="PF00735">
    <property type="entry name" value="Septin"/>
    <property type="match status" value="1"/>
</dbReference>
<dbReference type="STRING" id="1163406.A0A0L0N141"/>
<comment type="caution">
    <text evidence="6">The sequence shown here is derived from an EMBL/GenBank/DDBJ whole genome shotgun (WGS) entry which is preliminary data.</text>
</comment>
<dbReference type="OrthoDB" id="416553at2759"/>
<keyword evidence="1 3" id="KW-0547">Nucleotide-binding</keyword>
<dbReference type="PANTHER" id="PTHR18884">
    <property type="entry name" value="SEPTIN"/>
    <property type="match status" value="1"/>
</dbReference>
<feature type="compositionally biased region" description="Pro residues" evidence="4">
    <location>
        <begin position="1"/>
        <end position="16"/>
    </location>
</feature>
<keyword evidence="7" id="KW-1185">Reference proteome</keyword>
<evidence type="ECO:0000256" key="1">
    <source>
        <dbReference type="ARBA" id="ARBA00022741"/>
    </source>
</evidence>
<dbReference type="GO" id="GO:0032156">
    <property type="term" value="C:septin cytoskeleton"/>
    <property type="evidence" value="ECO:0007669"/>
    <property type="project" value="UniProtKB-ARBA"/>
</dbReference>
<dbReference type="CDD" id="cd01850">
    <property type="entry name" value="CDC_Septin"/>
    <property type="match status" value="1"/>
</dbReference>